<dbReference type="EMBL" id="JAGFBR010000002">
    <property type="protein sequence ID" value="KAH0470017.1"/>
    <property type="molecule type" value="Genomic_DNA"/>
</dbReference>
<keyword evidence="3" id="KW-1185">Reference proteome</keyword>
<evidence type="ECO:0000313" key="3">
    <source>
        <dbReference type="Proteomes" id="UP000775213"/>
    </source>
</evidence>
<accession>A0AAV7HNN4</accession>
<protein>
    <submittedName>
        <fullName evidence="2">Uncharacterized protein</fullName>
    </submittedName>
</protein>
<evidence type="ECO:0000256" key="1">
    <source>
        <dbReference type="SAM" id="MobiDB-lite"/>
    </source>
</evidence>
<dbReference type="AlphaFoldDB" id="A0AAV7HNN4"/>
<evidence type="ECO:0000313" key="2">
    <source>
        <dbReference type="EMBL" id="KAH0470017.1"/>
    </source>
</evidence>
<dbReference type="Proteomes" id="UP000775213">
    <property type="component" value="Unassembled WGS sequence"/>
</dbReference>
<reference evidence="2 3" key="1">
    <citation type="journal article" date="2021" name="Hortic Res">
        <title>Chromosome-scale assembly of the Dendrobium chrysotoxum genome enhances the understanding of orchid evolution.</title>
        <authorList>
            <person name="Zhang Y."/>
            <person name="Zhang G.Q."/>
            <person name="Zhang D."/>
            <person name="Liu X.D."/>
            <person name="Xu X.Y."/>
            <person name="Sun W.H."/>
            <person name="Yu X."/>
            <person name="Zhu X."/>
            <person name="Wang Z.W."/>
            <person name="Zhao X."/>
            <person name="Zhong W.Y."/>
            <person name="Chen H."/>
            <person name="Yin W.L."/>
            <person name="Huang T."/>
            <person name="Niu S.C."/>
            <person name="Liu Z.J."/>
        </authorList>
    </citation>
    <scope>NUCLEOTIDE SEQUENCE [LARGE SCALE GENOMIC DNA]</scope>
    <source>
        <strain evidence="2">Lindl</strain>
    </source>
</reference>
<feature type="compositionally biased region" description="Basic and acidic residues" evidence="1">
    <location>
        <begin position="108"/>
        <end position="119"/>
    </location>
</feature>
<name>A0AAV7HNN4_DENCH</name>
<proteinExistence type="predicted"/>
<organism evidence="2 3">
    <name type="scientific">Dendrobium chrysotoxum</name>
    <name type="common">Orchid</name>
    <dbReference type="NCBI Taxonomy" id="161865"/>
    <lineage>
        <taxon>Eukaryota</taxon>
        <taxon>Viridiplantae</taxon>
        <taxon>Streptophyta</taxon>
        <taxon>Embryophyta</taxon>
        <taxon>Tracheophyta</taxon>
        <taxon>Spermatophyta</taxon>
        <taxon>Magnoliopsida</taxon>
        <taxon>Liliopsida</taxon>
        <taxon>Asparagales</taxon>
        <taxon>Orchidaceae</taxon>
        <taxon>Epidendroideae</taxon>
        <taxon>Malaxideae</taxon>
        <taxon>Dendrobiinae</taxon>
        <taxon>Dendrobium</taxon>
    </lineage>
</organism>
<feature type="region of interest" description="Disordered" evidence="1">
    <location>
        <begin position="188"/>
        <end position="220"/>
    </location>
</feature>
<gene>
    <name evidence="2" type="ORF">IEQ34_001575</name>
</gene>
<sequence length="220" mass="25453">MVGVGNSGERLTIQRLEGDLIENLTFNKTQWRKRIHVDESRSNQELVIIHSWETGGPNPPTSKGIEQIGNIVLPPLKHLEQLRPGELDICIKDMLRKGYRWGGHLRREEGVRSREERRRNSQAFLEEEKENGTSSQAFPRNPQKLATFMGYLICKEILALVRRRGTERSKRFSHLQQGAMQLVTSGDRKMNKEKRNLSGIPAHRPGPERERRRAARAWTF</sequence>
<comment type="caution">
    <text evidence="2">The sequence shown here is derived from an EMBL/GenBank/DDBJ whole genome shotgun (WGS) entry which is preliminary data.</text>
</comment>
<feature type="region of interest" description="Disordered" evidence="1">
    <location>
        <begin position="108"/>
        <end position="140"/>
    </location>
</feature>